<evidence type="ECO:0000256" key="1">
    <source>
        <dbReference type="SAM" id="SignalP"/>
    </source>
</evidence>
<name>A0A7S6UFG3_9GAMM</name>
<dbReference type="KEGG" id="lcic:INQ41_11895"/>
<keyword evidence="1" id="KW-0732">Signal</keyword>
<accession>A0A7S6UFG3</accession>
<keyword evidence="3" id="KW-1185">Reference proteome</keyword>
<sequence>MSHLSRWLAPLVLAAGFGTIALAPTAARADSGDDLVRVLVDVADVVLRGDQPYYRNGNYGYNDRLILVRDDRGNRRYYRNVPRRAYVNNYGRSNYGSSSRYRGHGDREVKCNKHGKCKVKTQTTYYDPRYDRDRRGKRHHRWDD</sequence>
<protein>
    <submittedName>
        <fullName evidence="2">Uncharacterized protein</fullName>
    </submittedName>
</protein>
<organism evidence="2 3">
    <name type="scientific">Novilysobacter ciconiae</name>
    <dbReference type="NCBI Taxonomy" id="2781022"/>
    <lineage>
        <taxon>Bacteria</taxon>
        <taxon>Pseudomonadati</taxon>
        <taxon>Pseudomonadota</taxon>
        <taxon>Gammaproteobacteria</taxon>
        <taxon>Lysobacterales</taxon>
        <taxon>Lysobacteraceae</taxon>
        <taxon>Novilysobacter</taxon>
    </lineage>
</organism>
<evidence type="ECO:0000313" key="3">
    <source>
        <dbReference type="Proteomes" id="UP000594059"/>
    </source>
</evidence>
<dbReference type="Proteomes" id="UP000594059">
    <property type="component" value="Chromosome"/>
</dbReference>
<dbReference type="AlphaFoldDB" id="A0A7S6UFG3"/>
<feature type="chain" id="PRO_5032952607" evidence="1">
    <location>
        <begin position="30"/>
        <end position="144"/>
    </location>
</feature>
<dbReference type="RefSeq" id="WP_193984744.1">
    <property type="nucleotide sequence ID" value="NZ_CP063656.1"/>
</dbReference>
<gene>
    <name evidence="2" type="ORF">INQ41_11895</name>
</gene>
<evidence type="ECO:0000313" key="2">
    <source>
        <dbReference type="EMBL" id="QOW19311.1"/>
    </source>
</evidence>
<feature type="signal peptide" evidence="1">
    <location>
        <begin position="1"/>
        <end position="29"/>
    </location>
</feature>
<dbReference type="EMBL" id="CP063656">
    <property type="protein sequence ID" value="QOW19311.1"/>
    <property type="molecule type" value="Genomic_DNA"/>
</dbReference>
<reference evidence="2 3" key="1">
    <citation type="submission" date="2020-10" db="EMBL/GenBank/DDBJ databases">
        <title>complete genome sequencing of Lysobacter sp. H21R20.</title>
        <authorList>
            <person name="Bae J.-W."/>
            <person name="Lee S.-Y."/>
        </authorList>
    </citation>
    <scope>NUCLEOTIDE SEQUENCE [LARGE SCALE GENOMIC DNA]</scope>
    <source>
        <strain evidence="2 3">H21R20</strain>
    </source>
</reference>
<proteinExistence type="predicted"/>